<name>H6SS30_PARPM</name>
<dbReference type="EMBL" id="HE663493">
    <property type="protein sequence ID" value="CCG07709.1"/>
    <property type="molecule type" value="Genomic_DNA"/>
</dbReference>
<dbReference type="PATRIC" id="fig|1150469.3.peg.1234"/>
<dbReference type="Proteomes" id="UP000033220">
    <property type="component" value="Chromosome DSM 122"/>
</dbReference>
<dbReference type="SMART" id="SM00283">
    <property type="entry name" value="MA"/>
    <property type="match status" value="1"/>
</dbReference>
<keyword evidence="6" id="KW-1133">Transmembrane helix</keyword>
<dbReference type="Pfam" id="PF00672">
    <property type="entry name" value="HAMP"/>
    <property type="match status" value="1"/>
</dbReference>
<dbReference type="CDD" id="cd18774">
    <property type="entry name" value="PDC2_HK_sensor"/>
    <property type="match status" value="1"/>
</dbReference>
<dbReference type="SMART" id="SM00304">
    <property type="entry name" value="HAMP"/>
    <property type="match status" value="1"/>
</dbReference>
<dbReference type="Gene3D" id="6.10.340.10">
    <property type="match status" value="1"/>
</dbReference>
<accession>H6SS30</accession>
<dbReference type="InterPro" id="IPR000727">
    <property type="entry name" value="T_SNARE_dom"/>
</dbReference>
<dbReference type="KEGG" id="rpm:RSPPHO_01083"/>
<reference evidence="10 11" key="1">
    <citation type="submission" date="2012-02" db="EMBL/GenBank/DDBJ databases">
        <title>Shotgun genome sequence of Phaeospirillum photometricum DSM 122.</title>
        <authorList>
            <person name="Duquesne K."/>
            <person name="Sturgis J."/>
        </authorList>
    </citation>
    <scope>NUCLEOTIDE SEQUENCE [LARGE SCALE GENOMIC DNA]</scope>
    <source>
        <strain evidence="11">DSM122</strain>
    </source>
</reference>
<dbReference type="PROSITE" id="PS50885">
    <property type="entry name" value="HAMP"/>
    <property type="match status" value="1"/>
</dbReference>
<keyword evidence="11" id="KW-1185">Reference proteome</keyword>
<dbReference type="HOGENOM" id="CLU_000445_107_12_5"/>
<dbReference type="Gene3D" id="1.10.287.950">
    <property type="entry name" value="Methyl-accepting chemotaxis protein"/>
    <property type="match status" value="1"/>
</dbReference>
<evidence type="ECO:0000259" key="9">
    <source>
        <dbReference type="PROSITE" id="PS50885"/>
    </source>
</evidence>
<keyword evidence="6" id="KW-0812">Transmembrane</keyword>
<evidence type="ECO:0000256" key="6">
    <source>
        <dbReference type="SAM" id="Phobius"/>
    </source>
</evidence>
<keyword evidence="2" id="KW-1003">Cell membrane</keyword>
<dbReference type="InterPro" id="IPR003660">
    <property type="entry name" value="HAMP_dom"/>
</dbReference>
<organism evidence="10 11">
    <name type="scientific">Pararhodospirillum photometricum DSM 122</name>
    <dbReference type="NCBI Taxonomy" id="1150469"/>
    <lineage>
        <taxon>Bacteria</taxon>
        <taxon>Pseudomonadati</taxon>
        <taxon>Pseudomonadota</taxon>
        <taxon>Alphaproteobacteria</taxon>
        <taxon>Rhodospirillales</taxon>
        <taxon>Rhodospirillaceae</taxon>
        <taxon>Pararhodospirillum</taxon>
    </lineage>
</organism>
<dbReference type="AlphaFoldDB" id="H6SS30"/>
<evidence type="ECO:0000259" key="8">
    <source>
        <dbReference type="PROSITE" id="PS50192"/>
    </source>
</evidence>
<evidence type="ECO:0000256" key="2">
    <source>
        <dbReference type="ARBA" id="ARBA00022519"/>
    </source>
</evidence>
<feature type="transmembrane region" description="Helical" evidence="6">
    <location>
        <begin position="364"/>
        <end position="385"/>
    </location>
</feature>
<dbReference type="Gene3D" id="3.30.450.20">
    <property type="entry name" value="PAS domain"/>
    <property type="match status" value="2"/>
</dbReference>
<sequence length="732" mass="76747">MMGFFSFSALKSIQLKIALLSGLLLIATVLVMTGFGVYSSYGTSRVVSADVARLADATTKETLVHRASAEARSIKAELDLGFDAARTIAKVFAVEAEEKTAHETGEKRKYFNSVLRRVLEDNPGFNGTYSAWEPNALDGEDNTFVGQTQMGSDSTGRFLPYWTRNDTTGTIAVQPLVEYDSAARHPNGLVKGAWYLNPQKTGKESLLGPLPYIVQGKPVFLATMSVPIVVDGRFAGVAGADYNLDFVQRLAEQVDTSLLGGAGTAVIVNDTGLVVANSGAPQSIGKPVSDLGPQWAQTQATVAAGQAVVRDDPSFGDIHVYAPIPFGRSGTAWAVVLTLPRAVVMAPAQVLEQTLEARATTDTLWQVAVGLGIAAGAIILVVVAARGIARPVRTCAAFAEGIAQGDFNQSLDLEQADEVGVLAHSLRAMQGSLKQSIAARAEDQARAEQERRVTMNRLADAFEARVMDVVRMVSDSASQLQETARAMSTVASDSSLQAETVASAASQATMNVETVAAAAEELSSSIAEIARQVGDSARISGVASQEASRVNGMVESLTGAADRIGQVVQLIDDIASQTNLLALNATIEAARAGDAGKGFAVVAGEVKTLASQTGRATGEIGQQITTVQEETRRTVEAIKGIATVISQMRDIAAAITASVEAQGRATQEIASNVQEAALGTQQVSYTITGVTDSASATGRAAEDVLVSAEALASHSEKLRGELDRFLAEIRSA</sequence>
<evidence type="ECO:0000313" key="11">
    <source>
        <dbReference type="Proteomes" id="UP000033220"/>
    </source>
</evidence>
<dbReference type="PANTHER" id="PTHR32089:SF112">
    <property type="entry name" value="LYSOZYME-LIKE PROTEIN-RELATED"/>
    <property type="match status" value="1"/>
</dbReference>
<dbReference type="CDD" id="cd12913">
    <property type="entry name" value="PDC1_MCP_like"/>
    <property type="match status" value="1"/>
</dbReference>
<dbReference type="CDD" id="cd06225">
    <property type="entry name" value="HAMP"/>
    <property type="match status" value="1"/>
</dbReference>
<evidence type="ECO:0000256" key="1">
    <source>
        <dbReference type="ARBA" id="ARBA00004429"/>
    </source>
</evidence>
<dbReference type="InterPro" id="IPR004089">
    <property type="entry name" value="MCPsignal_dom"/>
</dbReference>
<evidence type="ECO:0000256" key="4">
    <source>
        <dbReference type="ARBA" id="ARBA00029447"/>
    </source>
</evidence>
<keyword evidence="2" id="KW-0997">Cell inner membrane</keyword>
<feature type="domain" description="HAMP" evidence="9">
    <location>
        <begin position="386"/>
        <end position="438"/>
    </location>
</feature>
<dbReference type="Pfam" id="PF00015">
    <property type="entry name" value="MCPsignal"/>
    <property type="match status" value="1"/>
</dbReference>
<dbReference type="PANTHER" id="PTHR32089">
    <property type="entry name" value="METHYL-ACCEPTING CHEMOTAXIS PROTEIN MCPB"/>
    <property type="match status" value="1"/>
</dbReference>
<comment type="similarity">
    <text evidence="4">Belongs to the methyl-accepting chemotaxis (MCP) protein family.</text>
</comment>
<dbReference type="Pfam" id="PF22673">
    <property type="entry name" value="MCP-like_PDC_1"/>
    <property type="match status" value="1"/>
</dbReference>
<comment type="subcellular location">
    <subcellularLocation>
        <location evidence="1">Cell inner membrane</location>
        <topology evidence="1">Multi-pass membrane protein</topology>
    </subcellularLocation>
</comment>
<dbReference type="PROSITE" id="PS50111">
    <property type="entry name" value="CHEMOTAXIS_TRANSDUC_2"/>
    <property type="match status" value="1"/>
</dbReference>
<evidence type="ECO:0000256" key="3">
    <source>
        <dbReference type="ARBA" id="ARBA00023224"/>
    </source>
</evidence>
<feature type="domain" description="T-SNARE coiled-coil homology" evidence="8">
    <location>
        <begin position="628"/>
        <end position="690"/>
    </location>
</feature>
<evidence type="ECO:0000313" key="10">
    <source>
        <dbReference type="EMBL" id="CCG07709.1"/>
    </source>
</evidence>
<dbReference type="eggNOG" id="COG0840">
    <property type="taxonomic scope" value="Bacteria"/>
</dbReference>
<gene>
    <name evidence="10" type="ORF">RSPPHO_01083</name>
</gene>
<evidence type="ECO:0000259" key="7">
    <source>
        <dbReference type="PROSITE" id="PS50111"/>
    </source>
</evidence>
<keyword evidence="3 5" id="KW-0807">Transducer</keyword>
<protein>
    <submittedName>
        <fullName evidence="10">Methyl-accepting chemotaxis protein, putative</fullName>
    </submittedName>
</protein>
<dbReference type="STRING" id="1150469.RSPPHO_01083"/>
<proteinExistence type="inferred from homology"/>
<evidence type="ECO:0000256" key="5">
    <source>
        <dbReference type="PROSITE-ProRule" id="PRU00284"/>
    </source>
</evidence>
<dbReference type="PROSITE" id="PS50192">
    <property type="entry name" value="T_SNARE"/>
    <property type="match status" value="1"/>
</dbReference>
<dbReference type="SUPFAM" id="SSF58104">
    <property type="entry name" value="Methyl-accepting chemotaxis protein (MCP) signaling domain"/>
    <property type="match status" value="1"/>
</dbReference>
<dbReference type="GO" id="GO:0005886">
    <property type="term" value="C:plasma membrane"/>
    <property type="evidence" value="ECO:0007669"/>
    <property type="project" value="UniProtKB-SubCell"/>
</dbReference>
<keyword evidence="6" id="KW-0472">Membrane</keyword>
<dbReference type="GO" id="GO:0007165">
    <property type="term" value="P:signal transduction"/>
    <property type="evidence" value="ECO:0007669"/>
    <property type="project" value="UniProtKB-KW"/>
</dbReference>
<feature type="domain" description="Methyl-accepting transducer" evidence="7">
    <location>
        <begin position="469"/>
        <end position="712"/>
    </location>
</feature>